<dbReference type="InterPro" id="IPR004396">
    <property type="entry name" value="ATPase_YchF/OLA1"/>
</dbReference>
<dbReference type="EMBL" id="BARU01007690">
    <property type="protein sequence ID" value="GAH46919.1"/>
    <property type="molecule type" value="Genomic_DNA"/>
</dbReference>
<proteinExistence type="predicted"/>
<gene>
    <name evidence="7" type="ORF">S03H2_15149</name>
</gene>
<dbReference type="PIRSF" id="PIRSF006641">
    <property type="entry name" value="CHP00092"/>
    <property type="match status" value="1"/>
</dbReference>
<dbReference type="InterPro" id="IPR023192">
    <property type="entry name" value="TGS-like_dom_sf"/>
</dbReference>
<evidence type="ECO:0000256" key="1">
    <source>
        <dbReference type="ARBA" id="ARBA00001946"/>
    </source>
</evidence>
<feature type="domain" description="YchF C-terminal" evidence="6">
    <location>
        <begin position="279"/>
        <end position="348"/>
    </location>
</feature>
<dbReference type="Gene3D" id="1.10.150.300">
    <property type="entry name" value="TGS-like domain"/>
    <property type="match status" value="1"/>
</dbReference>
<dbReference type="InterPro" id="IPR027417">
    <property type="entry name" value="P-loop_NTPase"/>
</dbReference>
<keyword evidence="3" id="KW-0547">Nucleotide-binding</keyword>
<reference evidence="7" key="1">
    <citation type="journal article" date="2014" name="Front. Microbiol.">
        <title>High frequency of phylogenetically diverse reductive dehalogenase-homologous genes in deep subseafloor sedimentary metagenomes.</title>
        <authorList>
            <person name="Kawai M."/>
            <person name="Futagami T."/>
            <person name="Toyoda A."/>
            <person name="Takaki Y."/>
            <person name="Nishi S."/>
            <person name="Hori S."/>
            <person name="Arai W."/>
            <person name="Tsubouchi T."/>
            <person name="Morono Y."/>
            <person name="Uchiyama I."/>
            <person name="Ito T."/>
            <person name="Fujiyama A."/>
            <person name="Inagaki F."/>
            <person name="Takami H."/>
        </authorList>
    </citation>
    <scope>NUCLEOTIDE SEQUENCE</scope>
    <source>
        <strain evidence="7">Expedition CK06-06</strain>
    </source>
</reference>
<evidence type="ECO:0000256" key="2">
    <source>
        <dbReference type="ARBA" id="ARBA00022723"/>
    </source>
</evidence>
<dbReference type="GO" id="GO:0005524">
    <property type="term" value="F:ATP binding"/>
    <property type="evidence" value="ECO:0007669"/>
    <property type="project" value="UniProtKB-KW"/>
</dbReference>
<dbReference type="GO" id="GO:0016887">
    <property type="term" value="F:ATP hydrolysis activity"/>
    <property type="evidence" value="ECO:0007669"/>
    <property type="project" value="InterPro"/>
</dbReference>
<organism evidence="7">
    <name type="scientific">marine sediment metagenome</name>
    <dbReference type="NCBI Taxonomy" id="412755"/>
    <lineage>
        <taxon>unclassified sequences</taxon>
        <taxon>metagenomes</taxon>
        <taxon>ecological metagenomes</taxon>
    </lineage>
</organism>
<evidence type="ECO:0000256" key="3">
    <source>
        <dbReference type="ARBA" id="ARBA00022741"/>
    </source>
</evidence>
<evidence type="ECO:0000256" key="5">
    <source>
        <dbReference type="ARBA" id="ARBA00022842"/>
    </source>
</evidence>
<dbReference type="InterPro" id="IPR012675">
    <property type="entry name" value="Beta-grasp_dom_sf"/>
</dbReference>
<keyword evidence="4" id="KW-0067">ATP-binding</keyword>
<dbReference type="GO" id="GO:0005737">
    <property type="term" value="C:cytoplasm"/>
    <property type="evidence" value="ECO:0007669"/>
    <property type="project" value="TreeGrafter"/>
</dbReference>
<dbReference type="AlphaFoldDB" id="X1GZ72"/>
<sequence length="361" mass="39320">MSIDVGIIGLAKSGKTTISNALTKGKADTRSPAPHIGIAKVPEPRLKVLADILNPKRVVPAEISYTDIGASVKGLGGDRATSGQILNQISNTDALINVVRAFTDESIPHIEGSLDVERDIATTNLELAFYDLGIIDRRLERIETSLKGAKATERQGLLREQGLLTKIKAELEKDVPIRELRLTTDEARTMANYQFLTAKPLLIVVNVGEEQIPQAASFEAELNSHYSRAKSSIITLCGKLEMELTQLDNDTAEGLRAEFGITESGLDRVIKPSYELLGLISFFTIVSGEVKAWSIQKGTNALKAAGKIHSDMERGFIRAEVISYNDLVKCGSLSEAHKKGLSPTGGQELYSSRWRCNHLPV</sequence>
<name>X1GZ72_9ZZZZ</name>
<evidence type="ECO:0000256" key="4">
    <source>
        <dbReference type="ARBA" id="ARBA00022840"/>
    </source>
</evidence>
<comment type="caution">
    <text evidence="7">The sequence shown here is derived from an EMBL/GenBank/DDBJ whole genome shotgun (WGS) entry which is preliminary data.</text>
</comment>
<dbReference type="Gene3D" id="3.10.20.30">
    <property type="match status" value="1"/>
</dbReference>
<comment type="cofactor">
    <cofactor evidence="1">
        <name>Mg(2+)</name>
        <dbReference type="ChEBI" id="CHEBI:18420"/>
    </cofactor>
</comment>
<dbReference type="GO" id="GO:0046872">
    <property type="term" value="F:metal ion binding"/>
    <property type="evidence" value="ECO:0007669"/>
    <property type="project" value="UniProtKB-KW"/>
</dbReference>
<dbReference type="InterPro" id="IPR006073">
    <property type="entry name" value="GTP-bd"/>
</dbReference>
<dbReference type="PANTHER" id="PTHR23305">
    <property type="entry name" value="OBG GTPASE FAMILY"/>
    <property type="match status" value="1"/>
</dbReference>
<dbReference type="Gene3D" id="3.40.50.300">
    <property type="entry name" value="P-loop containing nucleotide triphosphate hydrolases"/>
    <property type="match status" value="1"/>
</dbReference>
<dbReference type="PANTHER" id="PTHR23305:SF18">
    <property type="entry name" value="OBG-TYPE G DOMAIN-CONTAINING PROTEIN"/>
    <property type="match status" value="1"/>
</dbReference>
<evidence type="ECO:0000259" key="6">
    <source>
        <dbReference type="Pfam" id="PF06071"/>
    </source>
</evidence>
<dbReference type="InterPro" id="IPR013029">
    <property type="entry name" value="YchF_C"/>
</dbReference>
<dbReference type="InterPro" id="IPR012676">
    <property type="entry name" value="TGS-like"/>
</dbReference>
<accession>X1GZ72</accession>
<dbReference type="SUPFAM" id="SSF81271">
    <property type="entry name" value="TGS-like"/>
    <property type="match status" value="1"/>
</dbReference>
<keyword evidence="2" id="KW-0479">Metal-binding</keyword>
<protein>
    <recommendedName>
        <fullName evidence="6">YchF C-terminal domain-containing protein</fullName>
    </recommendedName>
</protein>
<dbReference type="PRINTS" id="PR00326">
    <property type="entry name" value="GTP1OBG"/>
</dbReference>
<feature type="non-terminal residue" evidence="7">
    <location>
        <position position="361"/>
    </location>
</feature>
<dbReference type="FunFam" id="3.10.20.30:FF:000029">
    <property type="entry name" value="Obg-like ATPase 1"/>
    <property type="match status" value="1"/>
</dbReference>
<keyword evidence="5" id="KW-0460">Magnesium</keyword>
<evidence type="ECO:0000313" key="7">
    <source>
        <dbReference type="EMBL" id="GAH46919.1"/>
    </source>
</evidence>
<dbReference type="SUPFAM" id="SSF52540">
    <property type="entry name" value="P-loop containing nucleoside triphosphate hydrolases"/>
    <property type="match status" value="1"/>
</dbReference>
<dbReference type="Pfam" id="PF06071">
    <property type="entry name" value="YchF-GTPase_C"/>
    <property type="match status" value="1"/>
</dbReference>
<dbReference type="GO" id="GO:0005525">
    <property type="term" value="F:GTP binding"/>
    <property type="evidence" value="ECO:0007669"/>
    <property type="project" value="InterPro"/>
</dbReference>